<name>A0ABV1U4A7_9ACTN</name>
<organism evidence="2 3">
    <name type="scientific">Streptomyces sp. 900105245</name>
    <dbReference type="NCBI Taxonomy" id="3154379"/>
    <lineage>
        <taxon>Bacteria</taxon>
        <taxon>Bacillati</taxon>
        <taxon>Actinomycetota</taxon>
        <taxon>Actinomycetes</taxon>
        <taxon>Kitasatosporales</taxon>
        <taxon>Streptomycetaceae</taxon>
        <taxon>Streptomyces</taxon>
    </lineage>
</organism>
<accession>A0ABV1U4A7</accession>
<dbReference type="EMBL" id="JBEPAZ010000008">
    <property type="protein sequence ID" value="MER6428549.1"/>
    <property type="molecule type" value="Genomic_DNA"/>
</dbReference>
<evidence type="ECO:0000313" key="2">
    <source>
        <dbReference type="EMBL" id="MER6428549.1"/>
    </source>
</evidence>
<evidence type="ECO:0000313" key="3">
    <source>
        <dbReference type="Proteomes" id="UP001470023"/>
    </source>
</evidence>
<dbReference type="RefSeq" id="WP_073889802.1">
    <property type="nucleotide sequence ID" value="NZ_JBEOYA010000004.1"/>
</dbReference>
<comment type="caution">
    <text evidence="2">The sequence shown here is derived from an EMBL/GenBank/DDBJ whole genome shotgun (WGS) entry which is preliminary data.</text>
</comment>
<proteinExistence type="predicted"/>
<feature type="compositionally biased region" description="Basic and acidic residues" evidence="1">
    <location>
        <begin position="20"/>
        <end position="52"/>
    </location>
</feature>
<reference evidence="2 3" key="1">
    <citation type="submission" date="2024-06" db="EMBL/GenBank/DDBJ databases">
        <title>The Natural Products Discovery Center: Release of the First 8490 Sequenced Strains for Exploring Actinobacteria Biosynthetic Diversity.</title>
        <authorList>
            <person name="Kalkreuter E."/>
            <person name="Kautsar S.A."/>
            <person name="Yang D."/>
            <person name="Bader C.D."/>
            <person name="Teijaro C.N."/>
            <person name="Fluegel L."/>
            <person name="Davis C.M."/>
            <person name="Simpson J.R."/>
            <person name="Lauterbach L."/>
            <person name="Steele A.D."/>
            <person name="Gui C."/>
            <person name="Meng S."/>
            <person name="Li G."/>
            <person name="Viehrig K."/>
            <person name="Ye F."/>
            <person name="Su P."/>
            <person name="Kiefer A.F."/>
            <person name="Nichols A."/>
            <person name="Cepeda A.J."/>
            <person name="Yan W."/>
            <person name="Fan B."/>
            <person name="Jiang Y."/>
            <person name="Adhikari A."/>
            <person name="Zheng C.-J."/>
            <person name="Schuster L."/>
            <person name="Cowan T.M."/>
            <person name="Smanski M.J."/>
            <person name="Chevrette M.G."/>
            <person name="De Carvalho L.P.S."/>
            <person name="Shen B."/>
        </authorList>
    </citation>
    <scope>NUCLEOTIDE SEQUENCE [LARGE SCALE GENOMIC DNA]</scope>
    <source>
        <strain evidence="2 3">NPDC001166</strain>
    </source>
</reference>
<feature type="compositionally biased region" description="Basic residues" evidence="1">
    <location>
        <begin position="53"/>
        <end position="63"/>
    </location>
</feature>
<feature type="region of interest" description="Disordered" evidence="1">
    <location>
        <begin position="20"/>
        <end position="63"/>
    </location>
</feature>
<keyword evidence="3" id="KW-1185">Reference proteome</keyword>
<dbReference type="Proteomes" id="UP001470023">
    <property type="component" value="Unassembled WGS sequence"/>
</dbReference>
<evidence type="ECO:0000256" key="1">
    <source>
        <dbReference type="SAM" id="MobiDB-lite"/>
    </source>
</evidence>
<protein>
    <submittedName>
        <fullName evidence="2">Uncharacterized protein</fullName>
    </submittedName>
</protein>
<sequence>MFEMDYHRTRSAQLIREAQQDRLAREAARARRTARQEASGRDGDTVAESHTDRPRRHRLPRTA</sequence>
<gene>
    <name evidence="2" type="ORF">ABT272_12465</name>
</gene>